<dbReference type="GO" id="GO:0006633">
    <property type="term" value="P:fatty acid biosynthetic process"/>
    <property type="evidence" value="ECO:0007669"/>
    <property type="project" value="UniProtKB-UniRule"/>
</dbReference>
<dbReference type="SMART" id="SM00825">
    <property type="entry name" value="PKS_KS"/>
    <property type="match status" value="1"/>
</dbReference>
<reference evidence="15 16" key="1">
    <citation type="submission" date="2014-06" db="EMBL/GenBank/DDBJ databases">
        <title>Whole Genome Sequences of Three Symbiotic Endozoicomonas Bacteria.</title>
        <authorList>
            <person name="Neave M.J."/>
            <person name="Apprill A."/>
            <person name="Voolstra C.R."/>
        </authorList>
    </citation>
    <scope>NUCLEOTIDE SEQUENCE [LARGE SCALE GENOMIC DNA]</scope>
    <source>
        <strain evidence="15 16">LMG 24815</strain>
    </source>
</reference>
<dbReference type="PROSITE" id="PS00606">
    <property type="entry name" value="KS3_1"/>
    <property type="match status" value="1"/>
</dbReference>
<name>A0A081NA33_9GAMM</name>
<dbReference type="CDD" id="cd00834">
    <property type="entry name" value="KAS_I_II"/>
    <property type="match status" value="1"/>
</dbReference>
<comment type="similarity">
    <text evidence="2 11 13">Belongs to the thiolase-like superfamily. Beta-ketoacyl-ACP synthases family.</text>
</comment>
<comment type="pathway">
    <text evidence="1 11">Lipid metabolism; fatty acid biosynthesis.</text>
</comment>
<dbReference type="Pfam" id="PF00109">
    <property type="entry name" value="ketoacyl-synt"/>
    <property type="match status" value="1"/>
</dbReference>
<feature type="active site" description="For beta-ketoacyl synthase activity" evidence="12">
    <location>
        <position position="168"/>
    </location>
</feature>
<dbReference type="GO" id="GO:0004315">
    <property type="term" value="F:3-oxoacyl-[acyl-carrier-protein] synthase activity"/>
    <property type="evidence" value="ECO:0007669"/>
    <property type="project" value="UniProtKB-UniRule"/>
</dbReference>
<keyword evidence="16" id="KW-1185">Reference proteome</keyword>
<comment type="catalytic activity">
    <reaction evidence="11">
        <text>(9Z)-hexadecenoyl-[ACP] + malonyl-[ACP] + H(+) = 3-oxo-(11Z)-octadecenoyl-[ACP] + holo-[ACP] + CO2</text>
        <dbReference type="Rhea" id="RHEA:55040"/>
        <dbReference type="Rhea" id="RHEA-COMP:9623"/>
        <dbReference type="Rhea" id="RHEA-COMP:9685"/>
        <dbReference type="Rhea" id="RHEA-COMP:10800"/>
        <dbReference type="Rhea" id="RHEA-COMP:14074"/>
        <dbReference type="ChEBI" id="CHEBI:15378"/>
        <dbReference type="ChEBI" id="CHEBI:16526"/>
        <dbReference type="ChEBI" id="CHEBI:64479"/>
        <dbReference type="ChEBI" id="CHEBI:78449"/>
        <dbReference type="ChEBI" id="CHEBI:83989"/>
        <dbReference type="ChEBI" id="CHEBI:138538"/>
        <dbReference type="EC" id="2.3.1.179"/>
    </reaction>
</comment>
<dbReference type="InterPro" id="IPR016039">
    <property type="entry name" value="Thiolase-like"/>
</dbReference>
<dbReference type="PANTHER" id="PTHR11712">
    <property type="entry name" value="POLYKETIDE SYNTHASE-RELATED"/>
    <property type="match status" value="1"/>
</dbReference>
<evidence type="ECO:0000256" key="6">
    <source>
        <dbReference type="ARBA" id="ARBA00022679"/>
    </source>
</evidence>
<dbReference type="InterPro" id="IPR018201">
    <property type="entry name" value="Ketoacyl_synth_AS"/>
</dbReference>
<dbReference type="Pfam" id="PF02801">
    <property type="entry name" value="Ketoacyl-synt_C"/>
    <property type="match status" value="1"/>
</dbReference>
<dbReference type="EMBL" id="JOKG01000001">
    <property type="protein sequence ID" value="KEQ15306.1"/>
    <property type="molecule type" value="Genomic_DNA"/>
</dbReference>
<dbReference type="InterPro" id="IPR014030">
    <property type="entry name" value="Ketoacyl_synth_N"/>
</dbReference>
<keyword evidence="8" id="KW-0443">Lipid metabolism</keyword>
<dbReference type="UniPathway" id="UPA00094"/>
<comment type="catalytic activity">
    <reaction evidence="11">
        <text>a fatty acyl-[ACP] + malonyl-[ACP] + H(+) = a 3-oxoacyl-[ACP] + holo-[ACP] + CO2</text>
        <dbReference type="Rhea" id="RHEA:22836"/>
        <dbReference type="Rhea" id="RHEA-COMP:9623"/>
        <dbReference type="Rhea" id="RHEA-COMP:9685"/>
        <dbReference type="Rhea" id="RHEA-COMP:9916"/>
        <dbReference type="Rhea" id="RHEA-COMP:14125"/>
        <dbReference type="ChEBI" id="CHEBI:15378"/>
        <dbReference type="ChEBI" id="CHEBI:16526"/>
        <dbReference type="ChEBI" id="CHEBI:64479"/>
        <dbReference type="ChEBI" id="CHEBI:78449"/>
        <dbReference type="ChEBI" id="CHEBI:78776"/>
        <dbReference type="ChEBI" id="CHEBI:138651"/>
    </reaction>
</comment>
<keyword evidence="6 11" id="KW-0808">Transferase</keyword>
<keyword evidence="7" id="KW-0276">Fatty acid metabolism</keyword>
<evidence type="ECO:0000313" key="15">
    <source>
        <dbReference type="EMBL" id="KEQ15306.1"/>
    </source>
</evidence>
<dbReference type="Gene3D" id="3.40.47.10">
    <property type="match status" value="1"/>
</dbReference>
<dbReference type="PANTHER" id="PTHR11712:SF336">
    <property type="entry name" value="3-OXOACYL-[ACYL-CARRIER-PROTEIN] SYNTHASE, MITOCHONDRIAL"/>
    <property type="match status" value="1"/>
</dbReference>
<dbReference type="FunFam" id="3.40.47.10:FF:000009">
    <property type="entry name" value="3-oxoacyl-[acyl-carrier-protein] synthase 2"/>
    <property type="match status" value="1"/>
</dbReference>
<evidence type="ECO:0000313" key="16">
    <source>
        <dbReference type="Proteomes" id="UP000028006"/>
    </source>
</evidence>
<sequence length="417" mass="43602">MSHRRVVVTGLGALCPVGIGVLPSWQSVLAGQSGIHAIEHLDTEKYSVKICGTVKNFQVGDYMNPKDARKMDVFIQYGMAAGIDAIRDAGLDADGLITDDNAHRYGVAIGSGIGGLTTIENNYDALQKSGPRRISPFFIPAAIINMAAGWLSMTYNLQGPNFATSTACASGTHAIGLAARMIAYGDADVMVAGGAEKGSSALGMTGFAAARALSSRNDEPQLASRPWDKDRDGFVLGDGSAILVLEEYEHAVRRGATIYAELSGVGMSGDAHHMTSPPEDGRGAARAMQSALEDAGLQPEQVSYINAHGTSTPVGDVAETRAIHNVFGNHAQKLAVSSTKSMTGHLLGAAGSLEAVFAIKSLQEQLAPPTINLVNPGEGCDLDFVPGAFRKIQAEHVLSNSFGFGGTNITLAFSKLD</sequence>
<evidence type="ECO:0000259" key="14">
    <source>
        <dbReference type="PROSITE" id="PS52004"/>
    </source>
</evidence>
<dbReference type="RefSeq" id="WP_034872523.1">
    <property type="nucleotide sequence ID" value="NZ_JOKG01000001.1"/>
</dbReference>
<evidence type="ECO:0000256" key="1">
    <source>
        <dbReference type="ARBA" id="ARBA00005194"/>
    </source>
</evidence>
<keyword evidence="10 11" id="KW-0012">Acyltransferase</keyword>
<evidence type="ECO:0000256" key="2">
    <source>
        <dbReference type="ARBA" id="ARBA00008467"/>
    </source>
</evidence>
<evidence type="ECO:0000256" key="11">
    <source>
        <dbReference type="PIRNR" id="PIRNR000447"/>
    </source>
</evidence>
<dbReference type="NCBIfam" id="TIGR03150">
    <property type="entry name" value="fabF"/>
    <property type="match status" value="1"/>
</dbReference>
<dbReference type="InterPro" id="IPR000794">
    <property type="entry name" value="Beta-ketoacyl_synthase"/>
</dbReference>
<keyword evidence="5 11" id="KW-0444">Lipid biosynthesis</keyword>
<evidence type="ECO:0000256" key="8">
    <source>
        <dbReference type="ARBA" id="ARBA00023098"/>
    </source>
</evidence>
<accession>A0A081NA33</accession>
<evidence type="ECO:0000256" key="7">
    <source>
        <dbReference type="ARBA" id="ARBA00022832"/>
    </source>
</evidence>
<feature type="domain" description="Ketosynthase family 3 (KS3)" evidence="14">
    <location>
        <begin position="3"/>
        <end position="415"/>
    </location>
</feature>
<dbReference type="Proteomes" id="UP000028006">
    <property type="component" value="Unassembled WGS sequence"/>
</dbReference>
<dbReference type="NCBIfam" id="NF005589">
    <property type="entry name" value="PRK07314.1"/>
    <property type="match status" value="1"/>
</dbReference>
<comment type="caution">
    <text evidence="15">The sequence shown here is derived from an EMBL/GenBank/DDBJ whole genome shotgun (WGS) entry which is preliminary data.</text>
</comment>
<dbReference type="SUPFAM" id="SSF53901">
    <property type="entry name" value="Thiolase-like"/>
    <property type="match status" value="2"/>
</dbReference>
<dbReference type="InterPro" id="IPR017568">
    <property type="entry name" value="3-oxoacyl-ACP_synth-2"/>
</dbReference>
<dbReference type="NCBIfam" id="NF004970">
    <property type="entry name" value="PRK06333.1"/>
    <property type="match status" value="1"/>
</dbReference>
<comment type="function">
    <text evidence="11">Involved in the type II fatty acid elongation cycle. Catalyzes the elongation of a wide range of acyl-ACP by the addition of two carbons from malonyl-ACP to an acyl acceptor. Can efficiently catalyze the conversion of palmitoleoyl-ACP (cis-hexadec-9-enoyl-ACP) to cis-vaccenoyl-ACP (cis-octadec-11-enoyl-ACP), an essential step in the thermal regulation of fatty acid composition.</text>
</comment>
<evidence type="ECO:0000256" key="10">
    <source>
        <dbReference type="ARBA" id="ARBA00023315"/>
    </source>
</evidence>
<evidence type="ECO:0000256" key="4">
    <source>
        <dbReference type="ARBA" id="ARBA00014657"/>
    </source>
</evidence>
<dbReference type="EC" id="2.3.1.179" evidence="3 11"/>
<evidence type="ECO:0000256" key="5">
    <source>
        <dbReference type="ARBA" id="ARBA00022516"/>
    </source>
</evidence>
<evidence type="ECO:0000256" key="3">
    <source>
        <dbReference type="ARBA" id="ARBA00012356"/>
    </source>
</evidence>
<dbReference type="InterPro" id="IPR014031">
    <property type="entry name" value="Ketoacyl_synth_C"/>
</dbReference>
<dbReference type="AlphaFoldDB" id="A0A081NA33"/>
<evidence type="ECO:0000256" key="12">
    <source>
        <dbReference type="PIRSR" id="PIRSR000447-1"/>
    </source>
</evidence>
<dbReference type="InterPro" id="IPR020841">
    <property type="entry name" value="PKS_Beta-ketoAc_synthase_dom"/>
</dbReference>
<organism evidence="15 16">
    <name type="scientific">Endozoicomonas montiporae</name>
    <dbReference type="NCBI Taxonomy" id="1027273"/>
    <lineage>
        <taxon>Bacteria</taxon>
        <taxon>Pseudomonadati</taxon>
        <taxon>Pseudomonadota</taxon>
        <taxon>Gammaproteobacteria</taxon>
        <taxon>Oceanospirillales</taxon>
        <taxon>Endozoicomonadaceae</taxon>
        <taxon>Endozoicomonas</taxon>
    </lineage>
</organism>
<proteinExistence type="inferred from homology"/>
<protein>
    <recommendedName>
        <fullName evidence="4 11">3-oxoacyl-[acyl-carrier-protein] synthase 2</fullName>
        <ecNumber evidence="3 11">2.3.1.179</ecNumber>
    </recommendedName>
</protein>
<evidence type="ECO:0000256" key="13">
    <source>
        <dbReference type="RuleBase" id="RU003694"/>
    </source>
</evidence>
<dbReference type="GO" id="GO:0005829">
    <property type="term" value="C:cytosol"/>
    <property type="evidence" value="ECO:0007669"/>
    <property type="project" value="TreeGrafter"/>
</dbReference>
<evidence type="ECO:0000256" key="9">
    <source>
        <dbReference type="ARBA" id="ARBA00023160"/>
    </source>
</evidence>
<keyword evidence="9 11" id="KW-0275">Fatty acid biosynthesis</keyword>
<dbReference type="PROSITE" id="PS52004">
    <property type="entry name" value="KS3_2"/>
    <property type="match status" value="1"/>
</dbReference>
<dbReference type="PIRSF" id="PIRSF000447">
    <property type="entry name" value="KAS_II"/>
    <property type="match status" value="1"/>
</dbReference>
<dbReference type="eggNOG" id="COG0304">
    <property type="taxonomic scope" value="Bacteria"/>
</dbReference>
<gene>
    <name evidence="15" type="ORF">GZ77_01210</name>
</gene>